<sequence>MNGWLIFLGSTGILGVLIWFTSLRIRIVYKRAAENDRIDVEVSMYRRLLKYRFTVNMLQIESLSKGVKVSQKAEVGQKGQAKERKKMWITPRTIKRMQRKFVRLLRNVYDLNGIMRHTLKYVRGEMLEWRTSIGLGEASATGASVGAVWAIKSSIIAVLAHYISLTTQPRLYVLPEFHREMLDTHLVCILRFRIGHAIIAVIRIAVHYFLKGRERVWENIRFKA</sequence>
<reference evidence="2 3" key="1">
    <citation type="submission" date="2019-07" db="EMBL/GenBank/DDBJ databases">
        <title>Whole genome shotgun sequence of Aneurinibacillus danicus NBRC 102444.</title>
        <authorList>
            <person name="Hosoyama A."/>
            <person name="Uohara A."/>
            <person name="Ohji S."/>
            <person name="Ichikawa N."/>
        </authorList>
    </citation>
    <scope>NUCLEOTIDE SEQUENCE [LARGE SCALE GENOMIC DNA]</scope>
    <source>
        <strain evidence="2 3">NBRC 102444</strain>
    </source>
</reference>
<keyword evidence="3" id="KW-1185">Reference proteome</keyword>
<dbReference type="Pfam" id="PF11167">
    <property type="entry name" value="DUF2953"/>
    <property type="match status" value="1"/>
</dbReference>
<dbReference type="Proteomes" id="UP000321157">
    <property type="component" value="Unassembled WGS sequence"/>
</dbReference>
<evidence type="ECO:0000256" key="1">
    <source>
        <dbReference type="SAM" id="Phobius"/>
    </source>
</evidence>
<dbReference type="EMBL" id="BJXX01000023">
    <property type="protein sequence ID" value="GEN33105.1"/>
    <property type="molecule type" value="Genomic_DNA"/>
</dbReference>
<proteinExistence type="predicted"/>
<comment type="caution">
    <text evidence="2">The sequence shown here is derived from an EMBL/GenBank/DDBJ whole genome shotgun (WGS) entry which is preliminary data.</text>
</comment>
<protein>
    <recommendedName>
        <fullName evidence="4">DUF2953 domain-containing protein</fullName>
    </recommendedName>
</protein>
<dbReference type="AlphaFoldDB" id="A0A511V2H9"/>
<organism evidence="2 3">
    <name type="scientific">Aneurinibacillus danicus</name>
    <dbReference type="NCBI Taxonomy" id="267746"/>
    <lineage>
        <taxon>Bacteria</taxon>
        <taxon>Bacillati</taxon>
        <taxon>Bacillota</taxon>
        <taxon>Bacilli</taxon>
        <taxon>Bacillales</taxon>
        <taxon>Paenibacillaceae</taxon>
        <taxon>Aneurinibacillus group</taxon>
        <taxon>Aneurinibacillus</taxon>
    </lineage>
</organism>
<evidence type="ECO:0000313" key="2">
    <source>
        <dbReference type="EMBL" id="GEN33105.1"/>
    </source>
</evidence>
<feature type="transmembrane region" description="Helical" evidence="1">
    <location>
        <begin position="6"/>
        <end position="27"/>
    </location>
</feature>
<keyword evidence="1" id="KW-0812">Transmembrane</keyword>
<name>A0A511V2H9_9BACL</name>
<evidence type="ECO:0000313" key="3">
    <source>
        <dbReference type="Proteomes" id="UP000321157"/>
    </source>
</evidence>
<dbReference type="OrthoDB" id="1683589at2"/>
<accession>A0A511V2H9</accession>
<gene>
    <name evidence="2" type="ORF">ADA01nite_05650</name>
</gene>
<dbReference type="InterPro" id="IPR021338">
    <property type="entry name" value="DUF2953"/>
</dbReference>
<keyword evidence="1" id="KW-0472">Membrane</keyword>
<dbReference type="RefSeq" id="WP_146808403.1">
    <property type="nucleotide sequence ID" value="NZ_BJXX01000023.1"/>
</dbReference>
<keyword evidence="1" id="KW-1133">Transmembrane helix</keyword>
<evidence type="ECO:0008006" key="4">
    <source>
        <dbReference type="Google" id="ProtNLM"/>
    </source>
</evidence>